<dbReference type="PANTHER" id="PTHR12801:SF157">
    <property type="entry name" value="SMALL RNA DEGRADING NUCLEASE 5"/>
    <property type="match status" value="1"/>
</dbReference>
<dbReference type="PANTHER" id="PTHR12801">
    <property type="entry name" value="RNA EXONUCLEASE REXO1 / RECO3 FAMILY MEMBER-RELATED"/>
    <property type="match status" value="1"/>
</dbReference>
<feature type="domain" description="Exonuclease" evidence="5">
    <location>
        <begin position="15"/>
        <end position="176"/>
    </location>
</feature>
<dbReference type="EMBL" id="MU069545">
    <property type="protein sequence ID" value="KAF5839366.1"/>
    <property type="molecule type" value="Genomic_DNA"/>
</dbReference>
<sequence>MIRDQEEAGRETWPSQVGLDCEMCVTAEGFELTRATLVDEHGDVLFDELVLPHNPITDHNTRFSGIDAQTLAKVTTRLEDIQALFLRVVDAETLVVGHGLDNDLRALKVLHARVLDTALLFPHPRGPPAKSALRVLCQKHLGRTIQVCPTFGLPDARPGQWGAHKLMDVLSADHGKRCCLIGHRDLLARFATGACAAIPAYSDADATRDVSRNIACGRYDFVMAQLNSLAAWHAARVAHRRTLHTWMPLSLSQSLPEAQLHSPQQQQQQQQQQPSESAAAADTQPLHHNGLSKPGCHPSPPSATSAAGASSSSAAAPAAAAEQVGAQEERFGGASIDGKLKELDASVARVWAALPPNTLLLLISGHGDIGEADRIREQRAKRMAIEGAEPWGPADQAMFAAVCVRETKGLAWAAVKQ</sequence>
<dbReference type="InterPro" id="IPR013520">
    <property type="entry name" value="Ribonucl_H"/>
</dbReference>
<dbReference type="InterPro" id="IPR034922">
    <property type="entry name" value="REX1-like_exo"/>
</dbReference>
<keyword evidence="1" id="KW-0540">Nuclease</keyword>
<dbReference type="Proteomes" id="UP000815325">
    <property type="component" value="Unassembled WGS sequence"/>
</dbReference>
<evidence type="ECO:0000259" key="5">
    <source>
        <dbReference type="SMART" id="SM00479"/>
    </source>
</evidence>
<dbReference type="InterPro" id="IPR047021">
    <property type="entry name" value="REXO1/3/4-like"/>
</dbReference>
<keyword evidence="7" id="KW-1185">Reference proteome</keyword>
<proteinExistence type="predicted"/>
<name>A0ABZ3LD68_DUNSA</name>
<feature type="compositionally biased region" description="Low complexity" evidence="4">
    <location>
        <begin position="264"/>
        <end position="273"/>
    </location>
</feature>
<comment type="caution">
    <text evidence="6">The sequence shown here is derived from an EMBL/GenBank/DDBJ whole genome shotgun (WGS) entry which is preliminary data.</text>
</comment>
<reference evidence="6" key="1">
    <citation type="submission" date="2017-08" db="EMBL/GenBank/DDBJ databases">
        <authorList>
            <person name="Polle J.E."/>
            <person name="Barry K."/>
            <person name="Cushman J."/>
            <person name="Schmutz J."/>
            <person name="Tran D."/>
            <person name="Hathwaick L.T."/>
            <person name="Yim W.C."/>
            <person name="Jenkins J."/>
            <person name="Mckie-Krisberg Z.M."/>
            <person name="Prochnik S."/>
            <person name="Lindquist E."/>
            <person name="Dockter R.B."/>
            <person name="Adam C."/>
            <person name="Molina H."/>
            <person name="Bunkerborg J."/>
            <person name="Jin E."/>
            <person name="Buchheim M."/>
            <person name="Magnuson J."/>
        </authorList>
    </citation>
    <scope>NUCLEOTIDE SEQUENCE</scope>
    <source>
        <strain evidence="6">CCAP 19/18</strain>
    </source>
</reference>
<dbReference type="InterPro" id="IPR012337">
    <property type="entry name" value="RNaseH-like_sf"/>
</dbReference>
<dbReference type="SUPFAM" id="SSF53098">
    <property type="entry name" value="Ribonuclease H-like"/>
    <property type="match status" value="1"/>
</dbReference>
<feature type="region of interest" description="Disordered" evidence="4">
    <location>
        <begin position="256"/>
        <end position="321"/>
    </location>
</feature>
<keyword evidence="3" id="KW-0269">Exonuclease</keyword>
<evidence type="ECO:0000256" key="1">
    <source>
        <dbReference type="ARBA" id="ARBA00022722"/>
    </source>
</evidence>
<organism evidence="6 7">
    <name type="scientific">Dunaliella salina</name>
    <name type="common">Green alga</name>
    <name type="synonym">Protococcus salinus</name>
    <dbReference type="NCBI Taxonomy" id="3046"/>
    <lineage>
        <taxon>Eukaryota</taxon>
        <taxon>Viridiplantae</taxon>
        <taxon>Chlorophyta</taxon>
        <taxon>core chlorophytes</taxon>
        <taxon>Chlorophyceae</taxon>
        <taxon>CS clade</taxon>
        <taxon>Chlamydomonadales</taxon>
        <taxon>Dunaliellaceae</taxon>
        <taxon>Dunaliella</taxon>
    </lineage>
</organism>
<evidence type="ECO:0000313" key="7">
    <source>
        <dbReference type="Proteomes" id="UP000815325"/>
    </source>
</evidence>
<evidence type="ECO:0000256" key="3">
    <source>
        <dbReference type="ARBA" id="ARBA00022839"/>
    </source>
</evidence>
<evidence type="ECO:0000256" key="4">
    <source>
        <dbReference type="SAM" id="MobiDB-lite"/>
    </source>
</evidence>
<accession>A0ABZ3LD68</accession>
<gene>
    <name evidence="6" type="ORF">DUNSADRAFT_937</name>
</gene>
<protein>
    <submittedName>
        <fullName evidence="6">Ribonuclease H-like domain-containing protein</fullName>
    </submittedName>
</protein>
<dbReference type="InterPro" id="IPR036397">
    <property type="entry name" value="RNaseH_sf"/>
</dbReference>
<feature type="compositionally biased region" description="Low complexity" evidence="4">
    <location>
        <begin position="302"/>
        <end position="321"/>
    </location>
</feature>
<dbReference type="CDD" id="cd06145">
    <property type="entry name" value="REX1_like"/>
    <property type="match status" value="1"/>
</dbReference>
<keyword evidence="2" id="KW-0378">Hydrolase</keyword>
<evidence type="ECO:0000313" key="6">
    <source>
        <dbReference type="EMBL" id="KAF5839366.1"/>
    </source>
</evidence>
<dbReference type="Gene3D" id="3.30.420.10">
    <property type="entry name" value="Ribonuclease H-like superfamily/Ribonuclease H"/>
    <property type="match status" value="1"/>
</dbReference>
<dbReference type="SMART" id="SM00479">
    <property type="entry name" value="EXOIII"/>
    <property type="match status" value="1"/>
</dbReference>
<evidence type="ECO:0000256" key="2">
    <source>
        <dbReference type="ARBA" id="ARBA00022801"/>
    </source>
</evidence>